<name>A0A2P6MNY9_9EUKA</name>
<dbReference type="InterPro" id="IPR013216">
    <property type="entry name" value="Methyltransf_11"/>
</dbReference>
<accession>A0A2P6MNY9</accession>
<reference evidence="3 4" key="1">
    <citation type="journal article" date="2018" name="Genome Biol. Evol.">
        <title>Multiple Roots of Fruiting Body Formation in Amoebozoa.</title>
        <authorList>
            <person name="Hillmann F."/>
            <person name="Forbes G."/>
            <person name="Novohradska S."/>
            <person name="Ferling I."/>
            <person name="Riege K."/>
            <person name="Groth M."/>
            <person name="Westermann M."/>
            <person name="Marz M."/>
            <person name="Spaller T."/>
            <person name="Winckler T."/>
            <person name="Schaap P."/>
            <person name="Glockner G."/>
        </authorList>
    </citation>
    <scope>NUCLEOTIDE SEQUENCE [LARGE SCALE GENOMIC DNA]</scope>
    <source>
        <strain evidence="3 4">Jena</strain>
    </source>
</reference>
<comment type="caution">
    <text evidence="3">The sequence shown here is derived from an EMBL/GenBank/DDBJ whole genome shotgun (WGS) entry which is preliminary data.</text>
</comment>
<keyword evidence="3" id="KW-0830">Ubiquinone</keyword>
<dbReference type="OrthoDB" id="10265559at2759"/>
<evidence type="ECO:0000313" key="3">
    <source>
        <dbReference type="EMBL" id="PRP73392.1"/>
    </source>
</evidence>
<keyword evidence="4" id="KW-1185">Reference proteome</keyword>
<dbReference type="GO" id="GO:0010420">
    <property type="term" value="F:polyprenyldihydroxybenzoate methyltransferase activity"/>
    <property type="evidence" value="ECO:0007669"/>
    <property type="project" value="InterPro"/>
</dbReference>
<evidence type="ECO:0000259" key="2">
    <source>
        <dbReference type="Pfam" id="PF08241"/>
    </source>
</evidence>
<dbReference type="Proteomes" id="UP000241769">
    <property type="component" value="Unassembled WGS sequence"/>
</dbReference>
<dbReference type="InterPro" id="IPR010233">
    <property type="entry name" value="UbiG_MeTrfase"/>
</dbReference>
<dbReference type="STRING" id="1890364.A0A2P6MNY9"/>
<dbReference type="Gene3D" id="3.40.50.150">
    <property type="entry name" value="Vaccinia Virus protein VP39"/>
    <property type="match status" value="1"/>
</dbReference>
<keyword evidence="3" id="KW-0489">Methyltransferase</keyword>
<dbReference type="EMBL" id="MDYQ01000613">
    <property type="protein sequence ID" value="PRP73392.1"/>
    <property type="molecule type" value="Genomic_DNA"/>
</dbReference>
<proteinExistence type="predicted"/>
<dbReference type="AlphaFoldDB" id="A0A2P6MNY9"/>
<sequence length="331" mass="37842">MLYTILILLFLLFALYAAYILGNTVYHCLYLNYDRTKPVPESVTIDNHVRDHLMAFTHEIQWYDSLSWWQRDGIMGGLHAMNDARVGFFAKYLSITKEERQHEGRELTFHDIGCGGGICTEELAKRGFNMIGVDMSKESIRQATTHAREQGIQNVNYVIGNAYDLSFIPPASSDGVVMSDVLEHFHDLPTVVHQVSRMLRPGSFLVFDTMKRNWLTFIINEVVQNSPLAILPQHTHHWSLMINVEELKTLLDREGMELKIVKGLGIDVFSITFWKAFLLRKREQFPFSITDDVMWNYIGYAKHPTSASHVPRAAVTYGYLDSGVGSTFLST</sequence>
<dbReference type="GO" id="GO:0032259">
    <property type="term" value="P:methylation"/>
    <property type="evidence" value="ECO:0007669"/>
    <property type="project" value="UniProtKB-KW"/>
</dbReference>
<dbReference type="FunCoup" id="A0A2P6MNY9">
    <property type="interactions" value="325"/>
</dbReference>
<dbReference type="NCBIfam" id="TIGR01983">
    <property type="entry name" value="UbiG"/>
    <property type="match status" value="1"/>
</dbReference>
<dbReference type="GO" id="GO:0061542">
    <property type="term" value="F:3-demethylubiquinol 3-O-methyltransferase activity"/>
    <property type="evidence" value="ECO:0007669"/>
    <property type="project" value="InterPro"/>
</dbReference>
<dbReference type="Pfam" id="PF08241">
    <property type="entry name" value="Methyltransf_11"/>
    <property type="match status" value="1"/>
</dbReference>
<organism evidence="3 4">
    <name type="scientific">Planoprotostelium fungivorum</name>
    <dbReference type="NCBI Taxonomy" id="1890364"/>
    <lineage>
        <taxon>Eukaryota</taxon>
        <taxon>Amoebozoa</taxon>
        <taxon>Evosea</taxon>
        <taxon>Variosea</taxon>
        <taxon>Cavosteliida</taxon>
        <taxon>Cavosteliaceae</taxon>
        <taxon>Planoprotostelium</taxon>
    </lineage>
</organism>
<dbReference type="PANTHER" id="PTHR43861:SF3">
    <property type="entry name" value="PUTATIVE (AFU_ORTHOLOGUE AFUA_2G14390)-RELATED"/>
    <property type="match status" value="1"/>
</dbReference>
<dbReference type="CDD" id="cd02440">
    <property type="entry name" value="AdoMet_MTases"/>
    <property type="match status" value="1"/>
</dbReference>
<dbReference type="InParanoid" id="A0A2P6MNY9"/>
<dbReference type="SUPFAM" id="SSF53335">
    <property type="entry name" value="S-adenosyl-L-methionine-dependent methyltransferases"/>
    <property type="match status" value="1"/>
</dbReference>
<dbReference type="InterPro" id="IPR029063">
    <property type="entry name" value="SAM-dependent_MTases_sf"/>
</dbReference>
<evidence type="ECO:0000313" key="4">
    <source>
        <dbReference type="Proteomes" id="UP000241769"/>
    </source>
</evidence>
<protein>
    <submittedName>
        <fullName evidence="3">Putative 3-demethylubiquinone-9 3-methyltransferase</fullName>
    </submittedName>
</protein>
<keyword evidence="1 3" id="KW-0808">Transferase</keyword>
<gene>
    <name evidence="3" type="ORF">PROFUN_09622</name>
</gene>
<feature type="domain" description="Methyltransferase type 11" evidence="2">
    <location>
        <begin position="111"/>
        <end position="207"/>
    </location>
</feature>
<evidence type="ECO:0000256" key="1">
    <source>
        <dbReference type="ARBA" id="ARBA00022679"/>
    </source>
</evidence>
<dbReference type="PANTHER" id="PTHR43861">
    <property type="entry name" value="TRANS-ACONITATE 2-METHYLTRANSFERASE-RELATED"/>
    <property type="match status" value="1"/>
</dbReference>